<feature type="compositionally biased region" description="Basic and acidic residues" evidence="5">
    <location>
        <begin position="22"/>
        <end position="32"/>
    </location>
</feature>
<dbReference type="GO" id="GO:0030915">
    <property type="term" value="C:Smc5-Smc6 complex"/>
    <property type="evidence" value="ECO:0007669"/>
    <property type="project" value="TreeGrafter"/>
</dbReference>
<dbReference type="GO" id="GO:0003697">
    <property type="term" value="F:single-stranded DNA binding"/>
    <property type="evidence" value="ECO:0007669"/>
    <property type="project" value="TreeGrafter"/>
</dbReference>
<reference evidence="7 8" key="1">
    <citation type="journal article" date="2020" name="ISME J.">
        <title>Uncovering the hidden diversity of litter-decomposition mechanisms in mushroom-forming fungi.</title>
        <authorList>
            <person name="Floudas D."/>
            <person name="Bentzer J."/>
            <person name="Ahren D."/>
            <person name="Johansson T."/>
            <person name="Persson P."/>
            <person name="Tunlid A."/>
        </authorList>
    </citation>
    <scope>NUCLEOTIDE SEQUENCE [LARGE SCALE GENOMIC DNA]</scope>
    <source>
        <strain evidence="7 8">CBS 175.51</strain>
    </source>
</reference>
<dbReference type="PANTHER" id="PTHR45916:SF1">
    <property type="entry name" value="STRUCTURAL MAINTENANCE OF CHROMOSOMES PROTEIN 5"/>
    <property type="match status" value="1"/>
</dbReference>
<feature type="compositionally biased region" description="Acidic residues" evidence="5">
    <location>
        <begin position="100"/>
        <end position="116"/>
    </location>
</feature>
<protein>
    <recommendedName>
        <fullName evidence="2">Structural maintenance of chromosomes protein 5</fullName>
    </recommendedName>
</protein>
<feature type="coiled-coil region" evidence="4">
    <location>
        <begin position="488"/>
        <end position="540"/>
    </location>
</feature>
<dbReference type="InterPro" id="IPR003395">
    <property type="entry name" value="RecF/RecN/SMC_N"/>
</dbReference>
<feature type="region of interest" description="Disordered" evidence="5">
    <location>
        <begin position="1"/>
        <end position="133"/>
    </location>
</feature>
<feature type="compositionally biased region" description="Basic and acidic residues" evidence="5">
    <location>
        <begin position="401"/>
        <end position="435"/>
    </location>
</feature>
<evidence type="ECO:0000256" key="1">
    <source>
        <dbReference type="ARBA" id="ARBA00010171"/>
    </source>
</evidence>
<evidence type="ECO:0000256" key="3">
    <source>
        <dbReference type="ARBA" id="ARBA00023054"/>
    </source>
</evidence>
<evidence type="ECO:0000313" key="8">
    <source>
        <dbReference type="Proteomes" id="UP000541558"/>
    </source>
</evidence>
<dbReference type="OrthoDB" id="10254973at2759"/>
<comment type="caution">
    <text evidence="7">The sequence shown here is derived from an EMBL/GenBank/DDBJ whole genome shotgun (WGS) entry which is preliminary data.</text>
</comment>
<sequence length="1219" mass="138343">MDSDSESGPAGPSRRNGVNVKAEVKVKAERAANGRARSQRARVDTDEEEDTGRGGRRSSRRQQEESEDEEEDEEGGSPRGNKRQRVNGNGDARSSRAPTEDAEGDEDEDEDEDDGAPTDVLPKTQTLPRDVDGFIPGSIVRIQLRNFVTYDYVEFRPGAHLNMIVGPNGTGKSSIACAIALGLNFPAKVLGRASEINAFVKNGTESGYIEIELKGPAGKPNLVIKRSLSAKNKKTSFTLNGQPATGNEVSIKMAELNVQVENLCSFLPQDKVSSFAHMTPQQLLVETQKAAGDPNLSSWFETLKVEGKQLKEALQKLKEDEDAAKQMEERNANIEKEVERFKERQKIEQEIAVLELLVQLAQFRQVSQDFAVAKAEQRKAHGKMMGLKERNAPAHALEKELEKAAKKATERRDNQKKSMKAKAESLKKLQQKSEDLDSTSEEVISQLESLKKNEKDRIRNIKVKESDLERIQTEMDKPGPNLPDPAALAEEQKQLNLERNALGQERDETHNQMRTAVQQKVDAKAEIDRAKESLEKLDSTDSKKLHLLQKWDKDTYDSVIWLRRNKDKFKQQVFEPPILSVTVSNLDYAAYVEAGFNATQMKSFVAQSKEDLDTLNHYINDTTKALGRNVRVATWWRPFNPDTVPPAPLSPDQMQEIGFEGYINDYITYDPGMEYYLKKELSLHRIAVTRNPRIDVAKAMQAYGNVGGGTFINGFTINNVTRSRYGRKAVGNMTRDLGKPKNFIVPPVDTNRKRELEETIVERQQEHDLADELKQELQVKMNDILVKDKDIRDRADIIKARKAEIAKEAQRVNHLKARQTRLQNELKALLRKPPIDEERATLKKKLIKVAKERIELAKRYTTVAEVLYEEQVLCTKAGLEFIQSIANHTALKALCAVKDDKYQAAQVAFNAAHTKYAALKARLNEVMEEAQKKMPLLPPELQDKAQEVEDQRNQYDKEVKAALKEGRPPPSADGIELRTTDELMVDLDTQRTNLEMNINTNPGVVEEYEKRQRDIKQLQRTIKEIQKKVAKHNQKIKMHKDKWFPALQKLVDSIGKRFSAAFDRIGCAGEIRIKEDEDFEQWAIEIYVKFRDTEKLQLLTGQRQSGGERSLTTILYLMSLTEEARAPFSLVDEINQGMDQRAERVVHNSMVDVTCKEDSAQYFLITPKLLTDLNYHERMKVLCVNNGEWLPEERGLGNMMNMIEGYVQRNKETRGARSA</sequence>
<evidence type="ECO:0000256" key="5">
    <source>
        <dbReference type="SAM" id="MobiDB-lite"/>
    </source>
</evidence>
<proteinExistence type="inferred from homology"/>
<dbReference type="InterPro" id="IPR027417">
    <property type="entry name" value="P-loop_NTPase"/>
</dbReference>
<evidence type="ECO:0000259" key="6">
    <source>
        <dbReference type="Pfam" id="PF02463"/>
    </source>
</evidence>
<dbReference type="EMBL" id="JAACJK010000123">
    <property type="protein sequence ID" value="KAF5329024.1"/>
    <property type="molecule type" value="Genomic_DNA"/>
</dbReference>
<feature type="domain" description="RecF/RecN/SMC N-terminal" evidence="6">
    <location>
        <begin position="139"/>
        <end position="1168"/>
    </location>
</feature>
<feature type="compositionally biased region" description="Acidic residues" evidence="5">
    <location>
        <begin position="65"/>
        <end position="75"/>
    </location>
</feature>
<dbReference type="Proteomes" id="UP000541558">
    <property type="component" value="Unassembled WGS sequence"/>
</dbReference>
<keyword evidence="8" id="KW-1185">Reference proteome</keyword>
<name>A0A8H5F9U0_9AGAR</name>
<keyword evidence="3 4" id="KW-0175">Coiled coil</keyword>
<feature type="region of interest" description="Disordered" evidence="5">
    <location>
        <begin position="401"/>
        <end position="440"/>
    </location>
</feature>
<dbReference type="AlphaFoldDB" id="A0A8H5F9U0"/>
<dbReference type="PANTHER" id="PTHR45916">
    <property type="entry name" value="STRUCTURAL MAINTENANCE OF CHROMOSOMES PROTEIN 5"/>
    <property type="match status" value="1"/>
</dbReference>
<dbReference type="Gene3D" id="3.40.50.300">
    <property type="entry name" value="P-loop containing nucleotide triphosphate hydrolases"/>
    <property type="match status" value="2"/>
</dbReference>
<feature type="coiled-coil region" evidence="4">
    <location>
        <begin position="300"/>
        <end position="344"/>
    </location>
</feature>
<evidence type="ECO:0000313" key="7">
    <source>
        <dbReference type="EMBL" id="KAF5329024.1"/>
    </source>
</evidence>
<accession>A0A8H5F9U0</accession>
<dbReference type="GO" id="GO:0000724">
    <property type="term" value="P:double-strand break repair via homologous recombination"/>
    <property type="evidence" value="ECO:0007669"/>
    <property type="project" value="TreeGrafter"/>
</dbReference>
<feature type="coiled-coil region" evidence="4">
    <location>
        <begin position="1008"/>
        <end position="1042"/>
    </location>
</feature>
<organism evidence="7 8">
    <name type="scientific">Ephemerocybe angulata</name>
    <dbReference type="NCBI Taxonomy" id="980116"/>
    <lineage>
        <taxon>Eukaryota</taxon>
        <taxon>Fungi</taxon>
        <taxon>Dikarya</taxon>
        <taxon>Basidiomycota</taxon>
        <taxon>Agaricomycotina</taxon>
        <taxon>Agaricomycetes</taxon>
        <taxon>Agaricomycetidae</taxon>
        <taxon>Agaricales</taxon>
        <taxon>Agaricineae</taxon>
        <taxon>Psathyrellaceae</taxon>
        <taxon>Ephemerocybe</taxon>
    </lineage>
</organism>
<dbReference type="Pfam" id="PF02463">
    <property type="entry name" value="SMC_N"/>
    <property type="match status" value="1"/>
</dbReference>
<comment type="similarity">
    <text evidence="1">Belongs to the SMC family. SMC5 subfamily.</text>
</comment>
<evidence type="ECO:0000256" key="2">
    <source>
        <dbReference type="ARBA" id="ARBA00018687"/>
    </source>
</evidence>
<evidence type="ECO:0000256" key="4">
    <source>
        <dbReference type="SAM" id="Coils"/>
    </source>
</evidence>
<dbReference type="SUPFAM" id="SSF52540">
    <property type="entry name" value="P-loop containing nucleoside triphosphate hydrolases"/>
    <property type="match status" value="1"/>
</dbReference>
<gene>
    <name evidence="7" type="ORF">D9611_013869</name>
</gene>
<feature type="coiled-coil region" evidence="4">
    <location>
        <begin position="805"/>
        <end position="832"/>
    </location>
</feature>
<dbReference type="GO" id="GO:0005634">
    <property type="term" value="C:nucleus"/>
    <property type="evidence" value="ECO:0007669"/>
    <property type="project" value="TreeGrafter"/>
</dbReference>